<dbReference type="SMART" id="SM00267">
    <property type="entry name" value="GGDEF"/>
    <property type="match status" value="1"/>
</dbReference>
<dbReference type="PANTHER" id="PTHR45138">
    <property type="entry name" value="REGULATORY COMPONENTS OF SENSORY TRANSDUCTION SYSTEM"/>
    <property type="match status" value="1"/>
</dbReference>
<evidence type="ECO:0000256" key="2">
    <source>
        <dbReference type="SAM" id="MobiDB-lite"/>
    </source>
</evidence>
<gene>
    <name evidence="4" type="ORF">SR41_06775</name>
</gene>
<reference evidence="4 5" key="1">
    <citation type="submission" date="2015-01" db="EMBL/GenBank/DDBJ databases">
        <title>Genome of Sphingomonas taxi strain 30a.</title>
        <authorList>
            <person name="Eevers N."/>
            <person name="Van Hamme J."/>
            <person name="Bottos E."/>
            <person name="Weyens N."/>
            <person name="Vangronsveld J."/>
        </authorList>
    </citation>
    <scope>NUCLEOTIDE SEQUENCE [LARGE SCALE GENOMIC DNA]</scope>
    <source>
        <strain evidence="4 5">30a</strain>
    </source>
</reference>
<dbReference type="NCBIfam" id="TIGR00254">
    <property type="entry name" value="GGDEF"/>
    <property type="match status" value="1"/>
</dbReference>
<protein>
    <recommendedName>
        <fullName evidence="1">diguanylate cyclase</fullName>
        <ecNumber evidence="1">2.7.7.65</ecNumber>
    </recommendedName>
</protein>
<dbReference type="InterPro" id="IPR043128">
    <property type="entry name" value="Rev_trsase/Diguanyl_cyclase"/>
</dbReference>
<dbReference type="SUPFAM" id="SSF55073">
    <property type="entry name" value="Nucleotide cyclase"/>
    <property type="match status" value="1"/>
</dbReference>
<dbReference type="GO" id="GO:0005886">
    <property type="term" value="C:plasma membrane"/>
    <property type="evidence" value="ECO:0007669"/>
    <property type="project" value="TreeGrafter"/>
</dbReference>
<dbReference type="AlphaFoldDB" id="A0A0D1M905"/>
<dbReference type="Proteomes" id="UP000033203">
    <property type="component" value="Unassembled WGS sequence"/>
</dbReference>
<feature type="domain" description="GGDEF" evidence="3">
    <location>
        <begin position="263"/>
        <end position="396"/>
    </location>
</feature>
<dbReference type="GO" id="GO:1902201">
    <property type="term" value="P:negative regulation of bacterial-type flagellum-dependent cell motility"/>
    <property type="evidence" value="ECO:0007669"/>
    <property type="project" value="TreeGrafter"/>
</dbReference>
<feature type="region of interest" description="Disordered" evidence="2">
    <location>
        <begin position="1"/>
        <end position="33"/>
    </location>
</feature>
<proteinExistence type="predicted"/>
<dbReference type="Pfam" id="PF00990">
    <property type="entry name" value="GGDEF"/>
    <property type="match status" value="1"/>
</dbReference>
<dbReference type="PATRIC" id="fig|1549858.7.peg.1229"/>
<dbReference type="PANTHER" id="PTHR45138:SF24">
    <property type="entry name" value="DIGUANYLATE CYCLASE DGCC-RELATED"/>
    <property type="match status" value="1"/>
</dbReference>
<organism evidence="4 5">
    <name type="scientific">Sphingomonas melonis</name>
    <dbReference type="NCBI Taxonomy" id="152682"/>
    <lineage>
        <taxon>Bacteria</taxon>
        <taxon>Pseudomonadati</taxon>
        <taxon>Pseudomonadota</taxon>
        <taxon>Alphaproteobacteria</taxon>
        <taxon>Sphingomonadales</taxon>
        <taxon>Sphingomonadaceae</taxon>
        <taxon>Sphingomonas</taxon>
    </lineage>
</organism>
<dbReference type="GO" id="GO:0043709">
    <property type="term" value="P:cell adhesion involved in single-species biofilm formation"/>
    <property type="evidence" value="ECO:0007669"/>
    <property type="project" value="TreeGrafter"/>
</dbReference>
<dbReference type="EMBL" id="JXTP01000026">
    <property type="protein sequence ID" value="KIU28735.1"/>
    <property type="molecule type" value="Genomic_DNA"/>
</dbReference>
<name>A0A0D1M905_9SPHN</name>
<evidence type="ECO:0000313" key="5">
    <source>
        <dbReference type="Proteomes" id="UP000033203"/>
    </source>
</evidence>
<dbReference type="EC" id="2.7.7.65" evidence="1"/>
<dbReference type="InterPro" id="IPR050469">
    <property type="entry name" value="Diguanylate_Cyclase"/>
</dbReference>
<sequence>MTVPLSHGDARGTTMSGPRIAGARGIDPLPPVMPHDTAPSRMARLSSWLTGGAARMAGSGEDARREAGRRLFAQIGDFLSAHDLSPTEAHFRIARRYVLGEDSRLTRAVDDELARAGRLNPEFVDGLTGQAEAETHRQAERMASMADTLSRRLRDSERVIRQGQASTRDYETALSAEADGLDRDPRGTVARLIDLTAAAVARTQQLAERLDETRRETETLRTTLKEAQRAADEDHLTGLPNRRSFDARLRALSGDTDIDWAGPRHSVAICDIDNFKSINDRHGHDAGDRVLKMIGKHLCRELGVAAFVARHGGEEFACLFEDMEPADAIDRLDIAREALAARTLVNQTTGEGIGQLTFSAGVAAFYGNPASAMRTADEALYLAKRRGKNRVLQSQPGNRSDELDG</sequence>
<comment type="caution">
    <text evidence="4">The sequence shown here is derived from an EMBL/GenBank/DDBJ whole genome shotgun (WGS) entry which is preliminary data.</text>
</comment>
<dbReference type="InterPro" id="IPR029787">
    <property type="entry name" value="Nucleotide_cyclase"/>
</dbReference>
<dbReference type="Gene3D" id="3.30.70.270">
    <property type="match status" value="1"/>
</dbReference>
<dbReference type="GO" id="GO:0052621">
    <property type="term" value="F:diguanylate cyclase activity"/>
    <property type="evidence" value="ECO:0007669"/>
    <property type="project" value="UniProtKB-EC"/>
</dbReference>
<dbReference type="CDD" id="cd01949">
    <property type="entry name" value="GGDEF"/>
    <property type="match status" value="1"/>
</dbReference>
<evidence type="ECO:0000259" key="3">
    <source>
        <dbReference type="PROSITE" id="PS50887"/>
    </source>
</evidence>
<evidence type="ECO:0000256" key="1">
    <source>
        <dbReference type="ARBA" id="ARBA00012528"/>
    </source>
</evidence>
<accession>A0A0D1M905</accession>
<dbReference type="InterPro" id="IPR000160">
    <property type="entry name" value="GGDEF_dom"/>
</dbReference>
<dbReference type="PROSITE" id="PS50887">
    <property type="entry name" value="GGDEF"/>
    <property type="match status" value="1"/>
</dbReference>
<evidence type="ECO:0000313" key="4">
    <source>
        <dbReference type="EMBL" id="KIU28735.1"/>
    </source>
</evidence>